<dbReference type="Gene3D" id="1.10.1450.10">
    <property type="entry name" value="Tetraspanin"/>
    <property type="match status" value="1"/>
</dbReference>
<evidence type="ECO:0000313" key="6">
    <source>
        <dbReference type="RefSeq" id="XP_012696818.2"/>
    </source>
</evidence>
<keyword evidence="5" id="KW-1185">Reference proteome</keyword>
<dbReference type="OrthoDB" id="438211at2759"/>
<dbReference type="KEGG" id="char:105912407"/>
<comment type="subcellular location">
    <subcellularLocation>
        <location evidence="1">Membrane</location>
        <topology evidence="1">Multi-pass membrane protein</topology>
    </subcellularLocation>
</comment>
<evidence type="ECO:0000313" key="5">
    <source>
        <dbReference type="Proteomes" id="UP000515152"/>
    </source>
</evidence>
<gene>
    <name evidence="6" type="primary">LOC105912407</name>
</gene>
<protein>
    <submittedName>
        <fullName evidence="6">Tetraspanin-8-like</fullName>
    </submittedName>
</protein>
<keyword evidence="4" id="KW-0472">Membrane</keyword>
<dbReference type="Pfam" id="PF00335">
    <property type="entry name" value="Tetraspanin"/>
    <property type="match status" value="1"/>
</dbReference>
<name>A0A6P3WET0_CLUHA</name>
<dbReference type="InterPro" id="IPR008952">
    <property type="entry name" value="Tetraspanin_EC2_sf"/>
</dbReference>
<dbReference type="RefSeq" id="XP_012696818.2">
    <property type="nucleotide sequence ID" value="XM_012841364.3"/>
</dbReference>
<dbReference type="AlphaFoldDB" id="A0A6P3WET0"/>
<reference evidence="6" key="1">
    <citation type="submission" date="2025-08" db="UniProtKB">
        <authorList>
            <consortium name="RefSeq"/>
        </authorList>
    </citation>
    <scope>IDENTIFICATION</scope>
</reference>
<dbReference type="InterPro" id="IPR018499">
    <property type="entry name" value="Tetraspanin/Peripherin"/>
</dbReference>
<keyword evidence="2" id="KW-0812">Transmembrane</keyword>
<dbReference type="GeneID" id="105912407"/>
<evidence type="ECO:0000256" key="2">
    <source>
        <dbReference type="ARBA" id="ARBA00022692"/>
    </source>
</evidence>
<evidence type="ECO:0000256" key="1">
    <source>
        <dbReference type="ARBA" id="ARBA00004141"/>
    </source>
</evidence>
<dbReference type="GO" id="GO:0016020">
    <property type="term" value="C:membrane"/>
    <property type="evidence" value="ECO:0007669"/>
    <property type="project" value="UniProtKB-SubCell"/>
</dbReference>
<proteinExistence type="predicted"/>
<dbReference type="Proteomes" id="UP000515152">
    <property type="component" value="Chromosome 16"/>
</dbReference>
<evidence type="ECO:0000256" key="4">
    <source>
        <dbReference type="ARBA" id="ARBA00023136"/>
    </source>
</evidence>
<accession>A0A6P3WET0</accession>
<organism evidence="5 6">
    <name type="scientific">Clupea harengus</name>
    <name type="common">Atlantic herring</name>
    <dbReference type="NCBI Taxonomy" id="7950"/>
    <lineage>
        <taxon>Eukaryota</taxon>
        <taxon>Metazoa</taxon>
        <taxon>Chordata</taxon>
        <taxon>Craniata</taxon>
        <taxon>Vertebrata</taxon>
        <taxon>Euteleostomi</taxon>
        <taxon>Actinopterygii</taxon>
        <taxon>Neopterygii</taxon>
        <taxon>Teleostei</taxon>
        <taxon>Clupei</taxon>
        <taxon>Clupeiformes</taxon>
        <taxon>Clupeoidei</taxon>
        <taxon>Clupeidae</taxon>
        <taxon>Clupea</taxon>
    </lineage>
</organism>
<sequence>MAAVSTCLKKTFIFVNVITGLLGTIWLVLTLFMHGHYHGVYQSYELETIVGLSTTYAVGVGIVVMCAVGLYGILKKKQWPLIVFSVGMFLVSLLFLVEAVLSAIASNMTEEHAKVALKPKMPLDQEPYITQHKFDSLQNTYQCCGFQNGTSDWGDIIPKSCQCPELLENPTECIGLNVKTISGEIQVYRQPCFPYLFHISIMVFKVRTAFAFICLLCLVVGPILSSVILCQMRRRTITPPVTFTAHSSRAKYTELG</sequence>
<keyword evidence="3" id="KW-1133">Transmembrane helix</keyword>
<dbReference type="SUPFAM" id="SSF48652">
    <property type="entry name" value="Tetraspanin"/>
    <property type="match status" value="1"/>
</dbReference>
<evidence type="ECO:0000256" key="3">
    <source>
        <dbReference type="ARBA" id="ARBA00022989"/>
    </source>
</evidence>